<comment type="caution">
    <text evidence="1">The sequence shown here is derived from an EMBL/GenBank/DDBJ whole genome shotgun (WGS) entry which is preliminary data.</text>
</comment>
<protein>
    <recommendedName>
        <fullName evidence="3">STAS/SEC14 domain-containing protein</fullName>
    </recommendedName>
</protein>
<proteinExistence type="predicted"/>
<accession>A0ABQ1EKE6</accession>
<evidence type="ECO:0008006" key="3">
    <source>
        <dbReference type="Google" id="ProtNLM"/>
    </source>
</evidence>
<evidence type="ECO:0000313" key="2">
    <source>
        <dbReference type="Proteomes" id="UP000615455"/>
    </source>
</evidence>
<evidence type="ECO:0000313" key="1">
    <source>
        <dbReference type="EMBL" id="GFZ76038.1"/>
    </source>
</evidence>
<keyword evidence="2" id="KW-1185">Reference proteome</keyword>
<gene>
    <name evidence="1" type="ORF">GCM10008018_21860</name>
</gene>
<dbReference type="EMBL" id="BMHE01000008">
    <property type="protein sequence ID" value="GFZ76038.1"/>
    <property type="molecule type" value="Genomic_DNA"/>
</dbReference>
<dbReference type="Proteomes" id="UP000615455">
    <property type="component" value="Unassembled WGS sequence"/>
</dbReference>
<dbReference type="RefSeq" id="WP_189011277.1">
    <property type="nucleotide sequence ID" value="NZ_BMHE01000008.1"/>
</dbReference>
<name>A0ABQ1EKE6_9BACL</name>
<reference evidence="2" key="1">
    <citation type="journal article" date="2019" name="Int. J. Syst. Evol. Microbiol.">
        <title>The Global Catalogue of Microorganisms (GCM) 10K type strain sequencing project: providing services to taxonomists for standard genome sequencing and annotation.</title>
        <authorList>
            <consortium name="The Broad Institute Genomics Platform"/>
            <consortium name="The Broad Institute Genome Sequencing Center for Infectious Disease"/>
            <person name="Wu L."/>
            <person name="Ma J."/>
        </authorList>
    </citation>
    <scope>NUCLEOTIDE SEQUENCE [LARGE SCALE GENOMIC DNA]</scope>
    <source>
        <strain evidence="2">CGMCC 1.15043</strain>
    </source>
</reference>
<sequence length="130" mass="15023">MNTIHSDHNVLQYDESLKTVILTRKIFVTGDQYRDPLLKGLQLMEDNNSCKFISDIHDLGVISQDDQDWFVKNWITLATKSGLKYFAVVHPAKMIGQISVRKMESNAGEFPFQYLQFHDIDEAKTWISSI</sequence>
<organism evidence="1 2">
    <name type="scientific">Paenibacillus marchantiophytorum</name>
    <dbReference type="NCBI Taxonomy" id="1619310"/>
    <lineage>
        <taxon>Bacteria</taxon>
        <taxon>Bacillati</taxon>
        <taxon>Bacillota</taxon>
        <taxon>Bacilli</taxon>
        <taxon>Bacillales</taxon>
        <taxon>Paenibacillaceae</taxon>
        <taxon>Paenibacillus</taxon>
    </lineage>
</organism>